<reference evidence="4" key="1">
    <citation type="submission" date="2017-09" db="EMBL/GenBank/DDBJ databases">
        <title>Depth-based differentiation of microbial function through sediment-hosted aquifers and enrichment of novel symbionts in the deep terrestrial subsurface.</title>
        <authorList>
            <person name="Probst A.J."/>
            <person name="Ladd B."/>
            <person name="Jarett J.K."/>
            <person name="Geller-Mcgrath D.E."/>
            <person name="Sieber C.M.K."/>
            <person name="Emerson J.B."/>
            <person name="Anantharaman K."/>
            <person name="Thomas B.C."/>
            <person name="Malmstrom R."/>
            <person name="Stieglmeier M."/>
            <person name="Klingl A."/>
            <person name="Woyke T."/>
            <person name="Ryan C.M."/>
            <person name="Banfield J.F."/>
        </authorList>
    </citation>
    <scope>NUCLEOTIDE SEQUENCE [LARGE SCALE GENOMIC DNA]</scope>
</reference>
<comment type="caution">
    <text evidence="3">The sequence shown here is derived from an EMBL/GenBank/DDBJ whole genome shotgun (WGS) entry which is preliminary data.</text>
</comment>
<dbReference type="AlphaFoldDB" id="A0A2H0U0Q1"/>
<feature type="transmembrane region" description="Helical" evidence="1">
    <location>
        <begin position="222"/>
        <end position="243"/>
    </location>
</feature>
<accession>A0A2H0U0Q1</accession>
<name>A0A2H0U0Q1_9BACT</name>
<keyword evidence="1" id="KW-1133">Transmembrane helix</keyword>
<dbReference type="PANTHER" id="PTHR41771:SF1">
    <property type="entry name" value="MEMBRANE PROTEIN"/>
    <property type="match status" value="1"/>
</dbReference>
<feature type="chain" id="PRO_5013634920" description="YibE/F family protein" evidence="2">
    <location>
        <begin position="26"/>
        <end position="405"/>
    </location>
</feature>
<evidence type="ECO:0000256" key="2">
    <source>
        <dbReference type="SAM" id="SignalP"/>
    </source>
</evidence>
<dbReference type="Proteomes" id="UP000230852">
    <property type="component" value="Unassembled WGS sequence"/>
</dbReference>
<keyword evidence="2" id="KW-0732">Signal</keyword>
<dbReference type="PANTHER" id="PTHR41771">
    <property type="entry name" value="MEMBRANE PROTEIN-RELATED"/>
    <property type="match status" value="1"/>
</dbReference>
<dbReference type="EMBL" id="PFBU01000053">
    <property type="protein sequence ID" value="PIR78263.1"/>
    <property type="molecule type" value="Genomic_DNA"/>
</dbReference>
<feature type="transmembrane region" description="Helical" evidence="1">
    <location>
        <begin position="166"/>
        <end position="186"/>
    </location>
</feature>
<dbReference type="InterPro" id="IPR012507">
    <property type="entry name" value="YibE_F"/>
</dbReference>
<feature type="transmembrane region" description="Helical" evidence="1">
    <location>
        <begin position="362"/>
        <end position="384"/>
    </location>
</feature>
<protein>
    <recommendedName>
        <fullName evidence="5">YibE/F family protein</fullName>
    </recommendedName>
</protein>
<feature type="signal peptide" evidence="2">
    <location>
        <begin position="1"/>
        <end position="25"/>
    </location>
</feature>
<evidence type="ECO:0000256" key="1">
    <source>
        <dbReference type="SAM" id="Phobius"/>
    </source>
</evidence>
<feature type="transmembrane region" description="Helical" evidence="1">
    <location>
        <begin position="263"/>
        <end position="281"/>
    </location>
</feature>
<sequence length="405" mass="44639">MKLKYFIPTLILFFLFVLSPSTSLATTPDITQDTATSTSTTTTSTELTVIPDMEYSKAIILDITEESRDQNGGNYTERYQNFKVKILSGTEKNNFVNVKNLNSISVTNKIEHHNIGEKIVISKTYLIDGSVSYNYVDTYRLPSLIAIFIIFIILVLIFGRLKGFGSLLGLLFSICVLGFFIVPQIAKGSNPLLITIIGSLVIVGVSLYLAHGFNHRTNLSMLSTLITLAISVGLATVFVRISTLFGTGSEDAFFLQTAQFGDINLQGLLLAGIIIGTLGVLDDITTAQTAVVGELRFANPNLNKQELNKRALVVGKEHISSLVNTLVLAYAGASLPLFLLFSVYQNTPIWYTINSQFMAEEIIRTLVGSISLILAVPISTYIAAHFLSKRDISYIHENKFHRNHH</sequence>
<feature type="transmembrane region" description="Helical" evidence="1">
    <location>
        <begin position="192"/>
        <end position="210"/>
    </location>
</feature>
<keyword evidence="1" id="KW-0472">Membrane</keyword>
<evidence type="ECO:0000313" key="4">
    <source>
        <dbReference type="Proteomes" id="UP000230852"/>
    </source>
</evidence>
<evidence type="ECO:0000313" key="3">
    <source>
        <dbReference type="EMBL" id="PIR78263.1"/>
    </source>
</evidence>
<proteinExistence type="predicted"/>
<gene>
    <name evidence="3" type="ORF">COU28_02660</name>
</gene>
<feature type="transmembrane region" description="Helical" evidence="1">
    <location>
        <begin position="319"/>
        <end position="342"/>
    </location>
</feature>
<organism evidence="3 4">
    <name type="scientific">Candidatus Magasanikbacteria bacterium CG10_big_fil_rev_8_21_14_0_10_36_16</name>
    <dbReference type="NCBI Taxonomy" id="1974645"/>
    <lineage>
        <taxon>Bacteria</taxon>
        <taxon>Candidatus Magasanikiibacteriota</taxon>
    </lineage>
</organism>
<feature type="transmembrane region" description="Helical" evidence="1">
    <location>
        <begin position="139"/>
        <end position="159"/>
    </location>
</feature>
<keyword evidence="1" id="KW-0812">Transmembrane</keyword>
<evidence type="ECO:0008006" key="5">
    <source>
        <dbReference type="Google" id="ProtNLM"/>
    </source>
</evidence>
<dbReference type="Pfam" id="PF07907">
    <property type="entry name" value="YibE_F"/>
    <property type="match status" value="1"/>
</dbReference>